<dbReference type="PROSITE" id="PS51257">
    <property type="entry name" value="PROKAR_LIPOPROTEIN"/>
    <property type="match status" value="1"/>
</dbReference>
<evidence type="ECO:0000256" key="1">
    <source>
        <dbReference type="SAM" id="SignalP"/>
    </source>
</evidence>
<feature type="chain" id="PRO_5038373882" description="DUF4412 domain-containing protein" evidence="1">
    <location>
        <begin position="25"/>
        <end position="262"/>
    </location>
</feature>
<organism evidence="2 3">
    <name type="scientific">candidate division WOR-3 bacterium</name>
    <dbReference type="NCBI Taxonomy" id="2052148"/>
    <lineage>
        <taxon>Bacteria</taxon>
        <taxon>Bacteria division WOR-3</taxon>
    </lineage>
</organism>
<dbReference type="AlphaFoldDB" id="A0A9D5QD60"/>
<dbReference type="EMBL" id="WJKJ01000310">
    <property type="protein sequence ID" value="MBD3365398.1"/>
    <property type="molecule type" value="Genomic_DNA"/>
</dbReference>
<sequence length="262" mass="29105">MKREIIVCLTLVALLFAGCGTVGFDEQGIEKAIEKQGPFDVLVDMDSENNVKVTLKEYTEDTGEWSSEEERDMYFFGVCIGAVGALAMQTEKDLGILDVEIDREVISLSLDFVSAIAQAVGSGDLTDEEMGELVFEVYGFQLMLEESVEDETPFDVSVILTWDDPAFNIKVNLEKILSDRHEWSNYGHDERVGYFTGVCAGATGVLATLTNLEFNNIIMTFNNETWLLPVDFCIDIVEVSSTGELTEEQIGEALFANLEQIK</sequence>
<gene>
    <name evidence="2" type="ORF">GF359_09315</name>
</gene>
<name>A0A9D5QD60_UNCW3</name>
<keyword evidence="1" id="KW-0732">Signal</keyword>
<dbReference type="Proteomes" id="UP000630660">
    <property type="component" value="Unassembled WGS sequence"/>
</dbReference>
<reference evidence="2" key="1">
    <citation type="submission" date="2019-11" db="EMBL/GenBank/DDBJ databases">
        <title>Microbial mats filling the niche in hypersaline microbial mats.</title>
        <authorList>
            <person name="Wong H.L."/>
            <person name="Macleod F.I."/>
            <person name="White R.A. III"/>
            <person name="Burns B.P."/>
        </authorList>
    </citation>
    <scope>NUCLEOTIDE SEQUENCE</scope>
    <source>
        <strain evidence="2">Bin_327</strain>
    </source>
</reference>
<comment type="caution">
    <text evidence="2">The sequence shown here is derived from an EMBL/GenBank/DDBJ whole genome shotgun (WGS) entry which is preliminary data.</text>
</comment>
<protein>
    <recommendedName>
        <fullName evidence="4">DUF4412 domain-containing protein</fullName>
    </recommendedName>
</protein>
<feature type="signal peptide" evidence="1">
    <location>
        <begin position="1"/>
        <end position="24"/>
    </location>
</feature>
<evidence type="ECO:0000313" key="2">
    <source>
        <dbReference type="EMBL" id="MBD3365398.1"/>
    </source>
</evidence>
<proteinExistence type="predicted"/>
<evidence type="ECO:0000313" key="3">
    <source>
        <dbReference type="Proteomes" id="UP000630660"/>
    </source>
</evidence>
<evidence type="ECO:0008006" key="4">
    <source>
        <dbReference type="Google" id="ProtNLM"/>
    </source>
</evidence>
<accession>A0A9D5QD60</accession>